<keyword evidence="1" id="KW-1133">Transmembrane helix</keyword>
<protein>
    <submittedName>
        <fullName evidence="2">Uncharacterized protein</fullName>
    </submittedName>
</protein>
<feature type="transmembrane region" description="Helical" evidence="1">
    <location>
        <begin position="6"/>
        <end position="29"/>
    </location>
</feature>
<comment type="caution">
    <text evidence="2">The sequence shown here is derived from an EMBL/GenBank/DDBJ whole genome shotgun (WGS) entry which is preliminary data.</text>
</comment>
<sequence>MDGNTIAGSIYLFGVVGGTIILGLALAYATWSRYRKKQETGRALPGEDPPR</sequence>
<accession>A0A4R3LTJ9</accession>
<keyword evidence="1" id="KW-0472">Membrane</keyword>
<dbReference type="RefSeq" id="WP_165933836.1">
    <property type="nucleotide sequence ID" value="NZ_SMAI01000017.1"/>
</dbReference>
<dbReference type="EMBL" id="SMAI01000017">
    <property type="protein sequence ID" value="TCT01657.1"/>
    <property type="molecule type" value="Genomic_DNA"/>
</dbReference>
<gene>
    <name evidence="2" type="ORF">EDC64_1178</name>
</gene>
<name>A0A4R3LTJ9_9HYPH</name>
<keyword evidence="1" id="KW-0812">Transmembrane</keyword>
<evidence type="ECO:0000313" key="2">
    <source>
        <dbReference type="EMBL" id="TCT01657.1"/>
    </source>
</evidence>
<organism evidence="2 3">
    <name type="scientific">Aquabacter spiritensis</name>
    <dbReference type="NCBI Taxonomy" id="933073"/>
    <lineage>
        <taxon>Bacteria</taxon>
        <taxon>Pseudomonadati</taxon>
        <taxon>Pseudomonadota</taxon>
        <taxon>Alphaproteobacteria</taxon>
        <taxon>Hyphomicrobiales</taxon>
        <taxon>Xanthobacteraceae</taxon>
        <taxon>Aquabacter</taxon>
    </lineage>
</organism>
<dbReference type="Proteomes" id="UP000294664">
    <property type="component" value="Unassembled WGS sequence"/>
</dbReference>
<evidence type="ECO:0000313" key="3">
    <source>
        <dbReference type="Proteomes" id="UP000294664"/>
    </source>
</evidence>
<reference evidence="2 3" key="1">
    <citation type="submission" date="2019-03" db="EMBL/GenBank/DDBJ databases">
        <title>Genomic Encyclopedia of Type Strains, Phase IV (KMG-IV): sequencing the most valuable type-strain genomes for metagenomic binning, comparative biology and taxonomic classification.</title>
        <authorList>
            <person name="Goeker M."/>
        </authorList>
    </citation>
    <scope>NUCLEOTIDE SEQUENCE [LARGE SCALE GENOMIC DNA]</scope>
    <source>
        <strain evidence="2 3">DSM 9035</strain>
    </source>
</reference>
<proteinExistence type="predicted"/>
<dbReference type="AlphaFoldDB" id="A0A4R3LTJ9"/>
<evidence type="ECO:0000256" key="1">
    <source>
        <dbReference type="SAM" id="Phobius"/>
    </source>
</evidence>
<keyword evidence="3" id="KW-1185">Reference proteome</keyword>